<keyword evidence="1" id="KW-0732">Signal</keyword>
<gene>
    <name evidence="2" type="ORF">Ga0061064_1209</name>
</gene>
<feature type="signal peptide" evidence="1">
    <location>
        <begin position="1"/>
        <end position="23"/>
    </location>
</feature>
<keyword evidence="3" id="KW-1185">Reference proteome</keyword>
<evidence type="ECO:0000256" key="1">
    <source>
        <dbReference type="SAM" id="SignalP"/>
    </source>
</evidence>
<reference evidence="3" key="1">
    <citation type="submission" date="2015-08" db="EMBL/GenBank/DDBJ databases">
        <authorList>
            <person name="Varghese N."/>
        </authorList>
    </citation>
    <scope>NUCLEOTIDE SEQUENCE [LARGE SCALE GENOMIC DNA]</scope>
    <source>
        <strain evidence="3">DSM 27808</strain>
    </source>
</reference>
<protein>
    <submittedName>
        <fullName evidence="2">Uncharacterized protein</fullName>
    </submittedName>
</protein>
<accession>A0A0K6H359</accession>
<organism evidence="2 3">
    <name type="scientific">Pseudidiomarina woesei</name>
    <dbReference type="NCBI Taxonomy" id="1381080"/>
    <lineage>
        <taxon>Bacteria</taxon>
        <taxon>Pseudomonadati</taxon>
        <taxon>Pseudomonadota</taxon>
        <taxon>Gammaproteobacteria</taxon>
        <taxon>Alteromonadales</taxon>
        <taxon>Idiomarinaceae</taxon>
        <taxon>Pseudidiomarina</taxon>
    </lineage>
</organism>
<dbReference type="OrthoDB" id="9899167at2"/>
<feature type="chain" id="PRO_5005503580" evidence="1">
    <location>
        <begin position="24"/>
        <end position="104"/>
    </location>
</feature>
<dbReference type="AlphaFoldDB" id="A0A0K6H359"/>
<name>A0A0K6H359_9GAMM</name>
<dbReference type="Proteomes" id="UP000182598">
    <property type="component" value="Unassembled WGS sequence"/>
</dbReference>
<dbReference type="RefSeq" id="WP_055438881.1">
    <property type="nucleotide sequence ID" value="NZ_CYHB01000003.1"/>
</dbReference>
<sequence length="104" mass="11645">MCNVLTTMTLVGLMSLVSSPVMAAQDSSGTVSDLQQWYCKAQNFIDDIEPVQSWFDRVKKNSIVFVDNQGVKTASPVVVEWKKTPECLINERTDEKNEKTEKSG</sequence>
<dbReference type="EMBL" id="CYHB01000003">
    <property type="protein sequence ID" value="CUA85432.1"/>
    <property type="molecule type" value="Genomic_DNA"/>
</dbReference>
<proteinExistence type="predicted"/>
<evidence type="ECO:0000313" key="3">
    <source>
        <dbReference type="Proteomes" id="UP000182598"/>
    </source>
</evidence>
<evidence type="ECO:0000313" key="2">
    <source>
        <dbReference type="EMBL" id="CUA85432.1"/>
    </source>
</evidence>